<protein>
    <submittedName>
        <fullName evidence="1">Uncharacterized protein</fullName>
    </submittedName>
</protein>
<sequence length="66" mass="7727">KFLPSGLEGDEIKYQYSINISLISETKTSVRILPTIHVNVQGVWQEVTWTRAFQDDLFREINKLLF</sequence>
<evidence type="ECO:0000313" key="2">
    <source>
        <dbReference type="Proteomes" id="UP001594351"/>
    </source>
</evidence>
<feature type="non-terminal residue" evidence="1">
    <location>
        <position position="1"/>
    </location>
</feature>
<reference evidence="1 2" key="1">
    <citation type="submission" date="2024-09" db="EMBL/GenBank/DDBJ databases">
        <title>Laminarin stimulates single cell rates of sulfate reduction while oxygen inhibits transcriptomic activity in coastal marine sediment.</title>
        <authorList>
            <person name="Lindsay M."/>
            <person name="Orcutt B."/>
            <person name="Emerson D."/>
            <person name="Stepanauskas R."/>
            <person name="D'Angelo T."/>
        </authorList>
    </citation>
    <scope>NUCLEOTIDE SEQUENCE [LARGE SCALE GENOMIC DNA]</scope>
    <source>
        <strain evidence="1">SAG AM-311-K15</strain>
    </source>
</reference>
<dbReference type="Proteomes" id="UP001594351">
    <property type="component" value="Unassembled WGS sequence"/>
</dbReference>
<proteinExistence type="predicted"/>
<gene>
    <name evidence="1" type="ORF">ACFL27_24730</name>
</gene>
<keyword evidence="2" id="KW-1185">Reference proteome</keyword>
<name>A0ABV6Z4P9_UNCC1</name>
<organism evidence="1 2">
    <name type="scientific">candidate division CSSED10-310 bacterium</name>
    <dbReference type="NCBI Taxonomy" id="2855610"/>
    <lineage>
        <taxon>Bacteria</taxon>
        <taxon>Bacteria division CSSED10-310</taxon>
    </lineage>
</organism>
<accession>A0ABV6Z4P9</accession>
<dbReference type="EMBL" id="JBHPBY010000495">
    <property type="protein sequence ID" value="MFC1853415.1"/>
    <property type="molecule type" value="Genomic_DNA"/>
</dbReference>
<evidence type="ECO:0000313" key="1">
    <source>
        <dbReference type="EMBL" id="MFC1853415.1"/>
    </source>
</evidence>
<comment type="caution">
    <text evidence="1">The sequence shown here is derived from an EMBL/GenBank/DDBJ whole genome shotgun (WGS) entry which is preliminary data.</text>
</comment>